<geneLocation type="mitochondrion" evidence="1"/>
<dbReference type="AlphaFoldDB" id="A0A101M492"/>
<organism evidence="1">
    <name type="scientific">Picea glauca</name>
    <name type="common">White spruce</name>
    <name type="synonym">Pinus glauca</name>
    <dbReference type="NCBI Taxonomy" id="3330"/>
    <lineage>
        <taxon>Eukaryota</taxon>
        <taxon>Viridiplantae</taxon>
        <taxon>Streptophyta</taxon>
        <taxon>Embryophyta</taxon>
        <taxon>Tracheophyta</taxon>
        <taxon>Spermatophyta</taxon>
        <taxon>Pinopsida</taxon>
        <taxon>Pinidae</taxon>
        <taxon>Conifers I</taxon>
        <taxon>Pinales</taxon>
        <taxon>Pinaceae</taxon>
        <taxon>Picea</taxon>
    </lineage>
</organism>
<reference evidence="1" key="1">
    <citation type="journal article" date="2015" name="Genome Biol. Evol.">
        <title>Organellar Genomes of White Spruce (Picea glauca): Assembly and Annotation.</title>
        <authorList>
            <person name="Jackman S.D."/>
            <person name="Warren R.L."/>
            <person name="Gibb E.A."/>
            <person name="Vandervalk B.P."/>
            <person name="Mohamadi H."/>
            <person name="Chu J."/>
            <person name="Raymond A."/>
            <person name="Pleasance S."/>
            <person name="Coope R."/>
            <person name="Wildung M.R."/>
            <person name="Ritland C.E."/>
            <person name="Bousquet J."/>
            <person name="Jones S.J."/>
            <person name="Bohlmann J."/>
            <person name="Birol I."/>
        </authorList>
    </citation>
    <scope>NUCLEOTIDE SEQUENCE [LARGE SCALE GENOMIC DNA]</scope>
    <source>
        <tissue evidence="1">Flushing bud</tissue>
    </source>
</reference>
<comment type="caution">
    <text evidence="1">The sequence shown here is derived from an EMBL/GenBank/DDBJ whole genome shotgun (WGS) entry which is preliminary data.</text>
</comment>
<name>A0A101M492_PICGL</name>
<dbReference type="EMBL" id="LKAM01000001">
    <property type="protein sequence ID" value="KUM50806.1"/>
    <property type="molecule type" value="Genomic_DNA"/>
</dbReference>
<keyword evidence="1" id="KW-0496">Mitochondrion</keyword>
<protein>
    <submittedName>
        <fullName evidence="1">Uncharacterized protein</fullName>
    </submittedName>
</protein>
<sequence length="80" mass="9422">MTMKQLHSLPIGRENYLMEPSRIEHLRRAGCSHFSHSGWTSTMIEFNSWKTVLLVPKRITQALLLQTERLLLSFFQLTTY</sequence>
<gene>
    <name evidence="1" type="ORF">ABT39_MTgene650</name>
</gene>
<proteinExistence type="predicted"/>
<accession>A0A101M492</accession>
<evidence type="ECO:0000313" key="1">
    <source>
        <dbReference type="EMBL" id="KUM50806.1"/>
    </source>
</evidence>